<reference evidence="1" key="1">
    <citation type="submission" date="2021-06" db="EMBL/GenBank/DDBJ databases">
        <authorList>
            <person name="Kallberg Y."/>
            <person name="Tangrot J."/>
            <person name="Rosling A."/>
        </authorList>
    </citation>
    <scope>NUCLEOTIDE SEQUENCE</scope>
    <source>
        <strain evidence="1">AU212A</strain>
    </source>
</reference>
<feature type="non-terminal residue" evidence="1">
    <location>
        <position position="92"/>
    </location>
</feature>
<sequence length="92" mass="11049">MSIISEQTIKVNEEGFLISIKTYNEFEHRVFIKRNNVERINIPKDLRILHNQKKIDPETFEDERRGFKILKKDFEDKKYMIKFKNSSLSLGS</sequence>
<keyword evidence="2" id="KW-1185">Reference proteome</keyword>
<dbReference type="EMBL" id="CAJVPM010004420">
    <property type="protein sequence ID" value="CAG8513094.1"/>
    <property type="molecule type" value="Genomic_DNA"/>
</dbReference>
<proteinExistence type="predicted"/>
<organism evidence="1 2">
    <name type="scientific">Scutellospora calospora</name>
    <dbReference type="NCBI Taxonomy" id="85575"/>
    <lineage>
        <taxon>Eukaryota</taxon>
        <taxon>Fungi</taxon>
        <taxon>Fungi incertae sedis</taxon>
        <taxon>Mucoromycota</taxon>
        <taxon>Glomeromycotina</taxon>
        <taxon>Glomeromycetes</taxon>
        <taxon>Diversisporales</taxon>
        <taxon>Gigasporaceae</taxon>
        <taxon>Scutellospora</taxon>
    </lineage>
</organism>
<evidence type="ECO:0000313" key="1">
    <source>
        <dbReference type="EMBL" id="CAG8513094.1"/>
    </source>
</evidence>
<dbReference type="Proteomes" id="UP000789860">
    <property type="component" value="Unassembled WGS sequence"/>
</dbReference>
<name>A0ACA9L7H9_9GLOM</name>
<gene>
    <name evidence="1" type="ORF">SCALOS_LOCUS3746</name>
</gene>
<evidence type="ECO:0000313" key="2">
    <source>
        <dbReference type="Proteomes" id="UP000789860"/>
    </source>
</evidence>
<comment type="caution">
    <text evidence="1">The sequence shown here is derived from an EMBL/GenBank/DDBJ whole genome shotgun (WGS) entry which is preliminary data.</text>
</comment>
<accession>A0ACA9L7H9</accession>
<protein>
    <submittedName>
        <fullName evidence="1">5111_t:CDS:1</fullName>
    </submittedName>
</protein>